<dbReference type="Proteomes" id="UP000620327">
    <property type="component" value="Unassembled WGS sequence"/>
</dbReference>
<evidence type="ECO:0000313" key="1">
    <source>
        <dbReference type="EMBL" id="MBC5769074.1"/>
    </source>
</evidence>
<gene>
    <name evidence="1" type="ORF">H8Z83_01745</name>
</gene>
<sequence length="61" mass="6788">MSTKKRSVSAVVRCSICGREIASGEEYWVCNGTLACTDCLPDLARQELLPCRVLRGKEDRL</sequence>
<accession>A0A923MGK8</accession>
<evidence type="ECO:0000313" key="2">
    <source>
        <dbReference type="Proteomes" id="UP000620327"/>
    </source>
</evidence>
<dbReference type="AlphaFoldDB" id="A0A923MGK8"/>
<reference evidence="1" key="1">
    <citation type="submission" date="2020-08" db="EMBL/GenBank/DDBJ databases">
        <title>Genome public.</title>
        <authorList>
            <person name="Liu C."/>
            <person name="Sun Q."/>
        </authorList>
    </citation>
    <scope>NUCLEOTIDE SEQUENCE</scope>
    <source>
        <strain evidence="1">BX15</strain>
    </source>
</reference>
<dbReference type="EMBL" id="JACOQI010000001">
    <property type="protein sequence ID" value="MBC5769074.1"/>
    <property type="molecule type" value="Genomic_DNA"/>
</dbReference>
<protein>
    <submittedName>
        <fullName evidence="1">Uncharacterized protein</fullName>
    </submittedName>
</protein>
<keyword evidence="2" id="KW-1185">Reference proteome</keyword>
<organism evidence="1 2">
    <name type="scientific">Dysosmobacter segnis</name>
    <dbReference type="NCBI Taxonomy" id="2763042"/>
    <lineage>
        <taxon>Bacteria</taxon>
        <taxon>Bacillati</taxon>
        <taxon>Bacillota</taxon>
        <taxon>Clostridia</taxon>
        <taxon>Eubacteriales</taxon>
        <taxon>Oscillospiraceae</taxon>
        <taxon>Dysosmobacter</taxon>
    </lineage>
</organism>
<name>A0A923MGK8_9FIRM</name>
<comment type="caution">
    <text evidence="1">The sequence shown here is derived from an EMBL/GenBank/DDBJ whole genome shotgun (WGS) entry which is preliminary data.</text>
</comment>
<proteinExistence type="predicted"/>
<dbReference type="RefSeq" id="WP_187013460.1">
    <property type="nucleotide sequence ID" value="NZ_JACOQI010000001.1"/>
</dbReference>